<name>A0A915HHH7_ROMCU</name>
<keyword evidence="1" id="KW-1185">Reference proteome</keyword>
<accession>A0A915HHH7</accession>
<dbReference type="WBParaSite" id="nRc.2.0.1.t00771-RA">
    <property type="protein sequence ID" value="nRc.2.0.1.t00771-RA"/>
    <property type="gene ID" value="nRc.2.0.1.g00771"/>
</dbReference>
<evidence type="ECO:0000313" key="2">
    <source>
        <dbReference type="WBParaSite" id="nRc.2.0.1.t00771-RA"/>
    </source>
</evidence>
<protein>
    <submittedName>
        <fullName evidence="2">Uncharacterized protein</fullName>
    </submittedName>
</protein>
<evidence type="ECO:0000313" key="1">
    <source>
        <dbReference type="Proteomes" id="UP000887565"/>
    </source>
</evidence>
<proteinExistence type="predicted"/>
<sequence>MLRYSSWFNKQNITSILFLKTLMQSTKSFSPALHLIIQLMGSSKTWKTVINIKTVFPQFLEQ</sequence>
<organism evidence="1 2">
    <name type="scientific">Romanomermis culicivorax</name>
    <name type="common">Nematode worm</name>
    <dbReference type="NCBI Taxonomy" id="13658"/>
    <lineage>
        <taxon>Eukaryota</taxon>
        <taxon>Metazoa</taxon>
        <taxon>Ecdysozoa</taxon>
        <taxon>Nematoda</taxon>
        <taxon>Enoplea</taxon>
        <taxon>Dorylaimia</taxon>
        <taxon>Mermithida</taxon>
        <taxon>Mermithoidea</taxon>
        <taxon>Mermithidae</taxon>
        <taxon>Romanomermis</taxon>
    </lineage>
</organism>
<reference evidence="2" key="1">
    <citation type="submission" date="2022-11" db="UniProtKB">
        <authorList>
            <consortium name="WormBaseParasite"/>
        </authorList>
    </citation>
    <scope>IDENTIFICATION</scope>
</reference>
<dbReference type="AlphaFoldDB" id="A0A915HHH7"/>
<dbReference type="Proteomes" id="UP000887565">
    <property type="component" value="Unplaced"/>
</dbReference>